<proteinExistence type="predicted"/>
<name>A0A0C3FDD2_PILCF</name>
<feature type="compositionally biased region" description="Basic and acidic residues" evidence="1">
    <location>
        <begin position="1"/>
        <end position="10"/>
    </location>
</feature>
<evidence type="ECO:0000313" key="3">
    <source>
        <dbReference type="Proteomes" id="UP000054166"/>
    </source>
</evidence>
<dbReference type="InParanoid" id="A0A0C3FDD2"/>
<dbReference type="HOGENOM" id="CLU_2400468_0_0_1"/>
<organism evidence="2 3">
    <name type="scientific">Piloderma croceum (strain F 1598)</name>
    <dbReference type="NCBI Taxonomy" id="765440"/>
    <lineage>
        <taxon>Eukaryota</taxon>
        <taxon>Fungi</taxon>
        <taxon>Dikarya</taxon>
        <taxon>Basidiomycota</taxon>
        <taxon>Agaricomycotina</taxon>
        <taxon>Agaricomycetes</taxon>
        <taxon>Agaricomycetidae</taxon>
        <taxon>Atheliales</taxon>
        <taxon>Atheliaceae</taxon>
        <taxon>Piloderma</taxon>
    </lineage>
</organism>
<feature type="region of interest" description="Disordered" evidence="1">
    <location>
        <begin position="1"/>
        <end position="93"/>
    </location>
</feature>
<accession>A0A0C3FDD2</accession>
<reference evidence="3" key="2">
    <citation type="submission" date="2015-01" db="EMBL/GenBank/DDBJ databases">
        <title>Evolutionary Origins and Diversification of the Mycorrhizal Mutualists.</title>
        <authorList>
            <consortium name="DOE Joint Genome Institute"/>
            <consortium name="Mycorrhizal Genomics Consortium"/>
            <person name="Kohler A."/>
            <person name="Kuo A."/>
            <person name="Nagy L.G."/>
            <person name="Floudas D."/>
            <person name="Copeland A."/>
            <person name="Barry K.W."/>
            <person name="Cichocki N."/>
            <person name="Veneault-Fourrey C."/>
            <person name="LaButti K."/>
            <person name="Lindquist E.A."/>
            <person name="Lipzen A."/>
            <person name="Lundell T."/>
            <person name="Morin E."/>
            <person name="Murat C."/>
            <person name="Riley R."/>
            <person name="Ohm R."/>
            <person name="Sun H."/>
            <person name="Tunlid A."/>
            <person name="Henrissat B."/>
            <person name="Grigoriev I.V."/>
            <person name="Hibbett D.S."/>
            <person name="Martin F."/>
        </authorList>
    </citation>
    <scope>NUCLEOTIDE SEQUENCE [LARGE SCALE GENOMIC DNA]</scope>
    <source>
        <strain evidence="3">F 1598</strain>
    </source>
</reference>
<evidence type="ECO:0000313" key="2">
    <source>
        <dbReference type="EMBL" id="KIM77871.1"/>
    </source>
</evidence>
<keyword evidence="3" id="KW-1185">Reference proteome</keyword>
<sequence>MRIARRRVDGAWDFEDPESPFEPQGIADPSPHPLSASLSQRSTIRSNKTASNTECDHRRETDSSGVSRLEPPPPAYHSEVHSDEGYTNASRKG</sequence>
<evidence type="ECO:0000256" key="1">
    <source>
        <dbReference type="SAM" id="MobiDB-lite"/>
    </source>
</evidence>
<feature type="compositionally biased region" description="Polar residues" evidence="1">
    <location>
        <begin position="36"/>
        <end position="53"/>
    </location>
</feature>
<dbReference type="OrthoDB" id="2848852at2759"/>
<dbReference type="EMBL" id="KN833021">
    <property type="protein sequence ID" value="KIM77871.1"/>
    <property type="molecule type" value="Genomic_DNA"/>
</dbReference>
<dbReference type="AlphaFoldDB" id="A0A0C3FDD2"/>
<dbReference type="Proteomes" id="UP000054166">
    <property type="component" value="Unassembled WGS sequence"/>
</dbReference>
<reference evidence="2 3" key="1">
    <citation type="submission" date="2014-04" db="EMBL/GenBank/DDBJ databases">
        <authorList>
            <consortium name="DOE Joint Genome Institute"/>
            <person name="Kuo A."/>
            <person name="Tarkka M."/>
            <person name="Buscot F."/>
            <person name="Kohler A."/>
            <person name="Nagy L.G."/>
            <person name="Floudas D."/>
            <person name="Copeland A."/>
            <person name="Barry K.W."/>
            <person name="Cichocki N."/>
            <person name="Veneault-Fourrey C."/>
            <person name="LaButti K."/>
            <person name="Lindquist E.A."/>
            <person name="Lipzen A."/>
            <person name="Lundell T."/>
            <person name="Morin E."/>
            <person name="Murat C."/>
            <person name="Sun H."/>
            <person name="Tunlid A."/>
            <person name="Henrissat B."/>
            <person name="Grigoriev I.V."/>
            <person name="Hibbett D.S."/>
            <person name="Martin F."/>
            <person name="Nordberg H.P."/>
            <person name="Cantor M.N."/>
            <person name="Hua S.X."/>
        </authorList>
    </citation>
    <scope>NUCLEOTIDE SEQUENCE [LARGE SCALE GENOMIC DNA]</scope>
    <source>
        <strain evidence="2 3">F 1598</strain>
    </source>
</reference>
<gene>
    <name evidence="2" type="ORF">PILCRDRAFT_825091</name>
</gene>
<protein>
    <submittedName>
        <fullName evidence="2">Uncharacterized protein</fullName>
    </submittedName>
</protein>